<comment type="caution">
    <text evidence="1">The sequence shown here is derived from an EMBL/GenBank/DDBJ whole genome shotgun (WGS) entry which is preliminary data.</text>
</comment>
<dbReference type="AlphaFoldDB" id="A0A0R1TZI4"/>
<dbReference type="Pfam" id="PF16784">
    <property type="entry name" value="HNHc_6"/>
    <property type="match status" value="1"/>
</dbReference>
<dbReference type="STRING" id="1423724.FC32_GL001297"/>
<evidence type="ECO:0000313" key="2">
    <source>
        <dbReference type="Proteomes" id="UP000051324"/>
    </source>
</evidence>
<organism evidence="1 2">
    <name type="scientific">Ligilactobacillus apodemi DSM 16634 = JCM 16172</name>
    <dbReference type="NCBI Taxonomy" id="1423724"/>
    <lineage>
        <taxon>Bacteria</taxon>
        <taxon>Bacillati</taxon>
        <taxon>Bacillota</taxon>
        <taxon>Bacilli</taxon>
        <taxon>Lactobacillales</taxon>
        <taxon>Lactobacillaceae</taxon>
        <taxon>Ligilactobacillus</taxon>
    </lineage>
</organism>
<protein>
    <recommendedName>
        <fullName evidence="3">Phage protein</fullName>
    </recommendedName>
</protein>
<dbReference type="RefSeq" id="WP_025087827.1">
    <property type="nucleotide sequence ID" value="NZ_AZFT01000053.1"/>
</dbReference>
<gene>
    <name evidence="1" type="ORF">FC32_GL001297</name>
</gene>
<dbReference type="InterPro" id="IPR041242">
    <property type="entry name" value="HNHc_6"/>
</dbReference>
<dbReference type="Proteomes" id="UP000051324">
    <property type="component" value="Unassembled WGS sequence"/>
</dbReference>
<dbReference type="EMBL" id="AZFT01000053">
    <property type="protein sequence ID" value="KRL84021.1"/>
    <property type="molecule type" value="Genomic_DNA"/>
</dbReference>
<reference evidence="1 2" key="1">
    <citation type="journal article" date="2015" name="Genome Announc.">
        <title>Expanding the biotechnology potential of lactobacilli through comparative genomics of 213 strains and associated genera.</title>
        <authorList>
            <person name="Sun Z."/>
            <person name="Harris H.M."/>
            <person name="McCann A."/>
            <person name="Guo C."/>
            <person name="Argimon S."/>
            <person name="Zhang W."/>
            <person name="Yang X."/>
            <person name="Jeffery I.B."/>
            <person name="Cooney J.C."/>
            <person name="Kagawa T.F."/>
            <person name="Liu W."/>
            <person name="Song Y."/>
            <person name="Salvetti E."/>
            <person name="Wrobel A."/>
            <person name="Rasinkangas P."/>
            <person name="Parkhill J."/>
            <person name="Rea M.C."/>
            <person name="O'Sullivan O."/>
            <person name="Ritari J."/>
            <person name="Douillard F.P."/>
            <person name="Paul Ross R."/>
            <person name="Yang R."/>
            <person name="Briner A.E."/>
            <person name="Felis G.E."/>
            <person name="de Vos W.M."/>
            <person name="Barrangou R."/>
            <person name="Klaenhammer T.R."/>
            <person name="Caufield P.W."/>
            <person name="Cui Y."/>
            <person name="Zhang H."/>
            <person name="O'Toole P.W."/>
        </authorList>
    </citation>
    <scope>NUCLEOTIDE SEQUENCE [LARGE SCALE GENOMIC DNA]</scope>
    <source>
        <strain evidence="1 2">DSM 16634</strain>
    </source>
</reference>
<evidence type="ECO:0008006" key="3">
    <source>
        <dbReference type="Google" id="ProtNLM"/>
    </source>
</evidence>
<evidence type="ECO:0000313" key="1">
    <source>
        <dbReference type="EMBL" id="KRL84021.1"/>
    </source>
</evidence>
<proteinExistence type="predicted"/>
<sequence length="230" mass="27005">MERRSRAILQRADDGGAWLMVKLDHMPNLDHIEKVAGSKEQFYVDWELADTRRVRKKQRRLFFALLNDIVDHFVVPQDFLKDMFYLQYQFYTGKEISLADHTRSSVTDANVLIGLVVDFMFEWHVPFAKGYELLPKEEQYFIYQCCRHRVCLICGLSADIHHTDTIGMGIDRNKVDHTQHRVLPLCRTHHQNYHQLGPEKFSELYHVPANGIKLDAETLKKINVKGNYES</sequence>
<dbReference type="PATRIC" id="fig|1423724.4.peg.1355"/>
<keyword evidence="2" id="KW-1185">Reference proteome</keyword>
<name>A0A0R1TZI4_9LACO</name>
<accession>A0A0R1TZI4</accession>
<dbReference type="OrthoDB" id="1665841at2"/>
<dbReference type="eggNOG" id="ENOG5032SWP">
    <property type="taxonomic scope" value="Bacteria"/>
</dbReference>